<evidence type="ECO:0000256" key="1">
    <source>
        <dbReference type="ARBA" id="ARBA00004651"/>
    </source>
</evidence>
<feature type="domain" description="Cyclic nucleotide-binding" evidence="7">
    <location>
        <begin position="444"/>
        <end position="538"/>
    </location>
</feature>
<dbReference type="RefSeq" id="WP_165566149.1">
    <property type="nucleotide sequence ID" value="NZ_SAYU02000003.1"/>
</dbReference>
<feature type="transmembrane region" description="Helical" evidence="6">
    <location>
        <begin position="402"/>
        <end position="421"/>
    </location>
</feature>
<dbReference type="PROSITE" id="PS50042">
    <property type="entry name" value="CNMP_BINDING_3"/>
    <property type="match status" value="1"/>
</dbReference>
<keyword evidence="3 6" id="KW-0812">Transmembrane</keyword>
<dbReference type="EMBL" id="SAYU02000003">
    <property type="protein sequence ID" value="NHA66824.1"/>
    <property type="molecule type" value="Genomic_DNA"/>
</dbReference>
<keyword evidence="4 6" id="KW-1133">Transmembrane helix</keyword>
<feature type="transmembrane region" description="Helical" evidence="6">
    <location>
        <begin position="68"/>
        <end position="91"/>
    </location>
</feature>
<feature type="transmembrane region" description="Helical" evidence="6">
    <location>
        <begin position="373"/>
        <end position="396"/>
    </location>
</feature>
<dbReference type="PANTHER" id="PTHR23513">
    <property type="entry name" value="INTEGRAL MEMBRANE EFFLUX PROTEIN-RELATED"/>
    <property type="match status" value="1"/>
</dbReference>
<evidence type="ECO:0000313" key="9">
    <source>
        <dbReference type="Proteomes" id="UP000287866"/>
    </source>
</evidence>
<dbReference type="CDD" id="cd06173">
    <property type="entry name" value="MFS_MefA_like"/>
    <property type="match status" value="1"/>
</dbReference>
<feature type="transmembrane region" description="Helical" evidence="6">
    <location>
        <begin position="40"/>
        <end position="62"/>
    </location>
</feature>
<dbReference type="AlphaFoldDB" id="A0A8T6QZX6"/>
<reference evidence="8" key="1">
    <citation type="submission" date="2020-03" db="EMBL/GenBank/DDBJ databases">
        <title>Phycicoccus flavus sp. nov., a novel endophytic actinobacterium isolated from branch of Kandelia candel.</title>
        <authorList>
            <person name="Tuo L."/>
        </authorList>
    </citation>
    <scope>NUCLEOTIDE SEQUENCE</scope>
    <source>
        <strain evidence="8">CMS6Z-2</strain>
    </source>
</reference>
<dbReference type="SMART" id="SM00100">
    <property type="entry name" value="cNMP"/>
    <property type="match status" value="1"/>
</dbReference>
<evidence type="ECO:0000313" key="8">
    <source>
        <dbReference type="EMBL" id="NHA66824.1"/>
    </source>
</evidence>
<dbReference type="Proteomes" id="UP000287866">
    <property type="component" value="Unassembled WGS sequence"/>
</dbReference>
<name>A0A8T6QZX6_9MICO</name>
<organism evidence="8 9">
    <name type="scientific">Phycicoccus flavus</name>
    <dbReference type="NCBI Taxonomy" id="2502783"/>
    <lineage>
        <taxon>Bacteria</taxon>
        <taxon>Bacillati</taxon>
        <taxon>Actinomycetota</taxon>
        <taxon>Actinomycetes</taxon>
        <taxon>Micrococcales</taxon>
        <taxon>Intrasporangiaceae</taxon>
        <taxon>Phycicoccus</taxon>
    </lineage>
</organism>
<dbReference type="InterPro" id="IPR018488">
    <property type="entry name" value="cNMP-bd_CS"/>
</dbReference>
<proteinExistence type="predicted"/>
<dbReference type="InterPro" id="IPR011701">
    <property type="entry name" value="MFS"/>
</dbReference>
<dbReference type="Pfam" id="PF00027">
    <property type="entry name" value="cNMP_binding"/>
    <property type="match status" value="1"/>
</dbReference>
<gene>
    <name evidence="8" type="ORF">EPD83_001990</name>
</gene>
<dbReference type="Pfam" id="PF07690">
    <property type="entry name" value="MFS_1"/>
    <property type="match status" value="1"/>
</dbReference>
<evidence type="ECO:0000256" key="6">
    <source>
        <dbReference type="SAM" id="Phobius"/>
    </source>
</evidence>
<accession>A0A8T6QZX6</accession>
<dbReference type="SUPFAM" id="SSF51206">
    <property type="entry name" value="cAMP-binding domain-like"/>
    <property type="match status" value="1"/>
</dbReference>
<keyword evidence="5 6" id="KW-0472">Membrane</keyword>
<evidence type="ECO:0000256" key="5">
    <source>
        <dbReference type="ARBA" id="ARBA00023136"/>
    </source>
</evidence>
<feature type="transmembrane region" description="Helical" evidence="6">
    <location>
        <begin position="193"/>
        <end position="211"/>
    </location>
</feature>
<dbReference type="InterPro" id="IPR036259">
    <property type="entry name" value="MFS_trans_sf"/>
</dbReference>
<sequence length="563" mass="58471">MTVDTGPGPAPTSAVRSAFTDAWTSLRSVFANPSLRRIQLALAGSMIGDWAYSTAVVVWAYGAGGAKLIGAWGAIRLVLMAVTSPVAAGLADRLPRKTVLVGADIARAVLVAVATVMLVAGSPTLAILVVATLVSLVGCLFRPAQMAWLPSLTEEPAELTAANGAASTIESLAFFLGPAIGALLVSVTNVETVFVLNAVTYLWSALLILGIRPRRATAAETGDDGEEAGGGMWSEMAGGFVHIARNRELVMVAVLTSTQTLVAGATIVLGVVFAVDILRTGPEGVGVIDSAFGVGAIVGGFVAITRAARNRIAGDLAVGTALWSLPLLLVVAFPSPATVFAAVVLLGLGNPLVDVNFATIVQRLTPDAVLGRVFGAFEGLLIGTMALGSAVTPLLISGFGLRWALVVLALVVGVPALLFLPRCLRLDATLRPPEGADLLRTVPIFAPMSPSALEALARGAVRRQVPAGTTVVREGEESDLFYVIDTGRVTVTQEGRHLREEGPGDFFGEIGLLQDVRRTATITALEDTGLFAISREDFLDAVRGTEESMTVANDVVVRRLGRA</sequence>
<dbReference type="InterPro" id="IPR000595">
    <property type="entry name" value="cNMP-bd_dom"/>
</dbReference>
<comment type="subcellular location">
    <subcellularLocation>
        <location evidence="1">Cell membrane</location>
        <topology evidence="1">Multi-pass membrane protein</topology>
    </subcellularLocation>
</comment>
<evidence type="ECO:0000259" key="7">
    <source>
        <dbReference type="PROSITE" id="PS50042"/>
    </source>
</evidence>
<dbReference type="Gene3D" id="2.60.120.10">
    <property type="entry name" value="Jelly Rolls"/>
    <property type="match status" value="1"/>
</dbReference>
<dbReference type="InterPro" id="IPR014710">
    <property type="entry name" value="RmlC-like_jellyroll"/>
</dbReference>
<feature type="transmembrane region" description="Helical" evidence="6">
    <location>
        <begin position="249"/>
        <end position="273"/>
    </location>
</feature>
<dbReference type="CDD" id="cd00038">
    <property type="entry name" value="CAP_ED"/>
    <property type="match status" value="1"/>
</dbReference>
<dbReference type="SUPFAM" id="SSF103473">
    <property type="entry name" value="MFS general substrate transporter"/>
    <property type="match status" value="1"/>
</dbReference>
<dbReference type="PROSITE" id="PS00889">
    <property type="entry name" value="CNMP_BINDING_2"/>
    <property type="match status" value="1"/>
</dbReference>
<dbReference type="PRINTS" id="PR00103">
    <property type="entry name" value="CAMPKINASE"/>
</dbReference>
<dbReference type="InterPro" id="IPR018490">
    <property type="entry name" value="cNMP-bd_dom_sf"/>
</dbReference>
<evidence type="ECO:0000256" key="4">
    <source>
        <dbReference type="ARBA" id="ARBA00022989"/>
    </source>
</evidence>
<dbReference type="GO" id="GO:0022857">
    <property type="term" value="F:transmembrane transporter activity"/>
    <property type="evidence" value="ECO:0007669"/>
    <property type="project" value="InterPro"/>
</dbReference>
<dbReference type="PANTHER" id="PTHR23513:SF11">
    <property type="entry name" value="STAPHYLOFERRIN A TRANSPORTER"/>
    <property type="match status" value="1"/>
</dbReference>
<feature type="transmembrane region" description="Helical" evidence="6">
    <location>
        <begin position="316"/>
        <end position="333"/>
    </location>
</feature>
<evidence type="ECO:0000256" key="3">
    <source>
        <dbReference type="ARBA" id="ARBA00022692"/>
    </source>
</evidence>
<feature type="transmembrane region" description="Helical" evidence="6">
    <location>
        <begin position="339"/>
        <end position="361"/>
    </location>
</feature>
<comment type="caution">
    <text evidence="8">The sequence shown here is derived from an EMBL/GenBank/DDBJ whole genome shotgun (WGS) entry which is preliminary data.</text>
</comment>
<dbReference type="GO" id="GO:0005886">
    <property type="term" value="C:plasma membrane"/>
    <property type="evidence" value="ECO:0007669"/>
    <property type="project" value="UniProtKB-SubCell"/>
</dbReference>
<evidence type="ECO:0000256" key="2">
    <source>
        <dbReference type="ARBA" id="ARBA00022475"/>
    </source>
</evidence>
<keyword evidence="9" id="KW-1185">Reference proteome</keyword>
<keyword evidence="2" id="KW-1003">Cell membrane</keyword>
<dbReference type="Gene3D" id="1.20.1250.20">
    <property type="entry name" value="MFS general substrate transporter like domains"/>
    <property type="match status" value="1"/>
</dbReference>
<feature type="transmembrane region" description="Helical" evidence="6">
    <location>
        <begin position="285"/>
        <end position="304"/>
    </location>
</feature>
<protein>
    <submittedName>
        <fullName evidence="8">MFS transporter</fullName>
    </submittedName>
</protein>